<feature type="coiled-coil region" evidence="3">
    <location>
        <begin position="154"/>
        <end position="181"/>
    </location>
</feature>
<dbReference type="InterPro" id="IPR003137">
    <property type="entry name" value="PA_domain"/>
</dbReference>
<dbReference type="PANTHER" id="PTHR43540">
    <property type="entry name" value="PEROXYUREIDOACRYLATE/UREIDOACRYLATE AMIDOHYDROLASE-RELATED"/>
    <property type="match status" value="1"/>
</dbReference>
<dbReference type="CDD" id="cd00431">
    <property type="entry name" value="cysteine_hydrolases"/>
    <property type="match status" value="1"/>
</dbReference>
<comment type="caution">
    <text evidence="6">The sequence shown here is derived from an EMBL/GenBank/DDBJ whole genome shotgun (WGS) entry which is preliminary data.</text>
</comment>
<evidence type="ECO:0000256" key="3">
    <source>
        <dbReference type="SAM" id="Coils"/>
    </source>
</evidence>
<dbReference type="InterPro" id="IPR000868">
    <property type="entry name" value="Isochorismatase-like_dom"/>
</dbReference>
<dbReference type="Gene3D" id="3.40.50.850">
    <property type="entry name" value="Isochorismatase-like"/>
    <property type="match status" value="1"/>
</dbReference>
<evidence type="ECO:0000259" key="5">
    <source>
        <dbReference type="Pfam" id="PF02225"/>
    </source>
</evidence>
<dbReference type="CDD" id="cd00538">
    <property type="entry name" value="PA"/>
    <property type="match status" value="1"/>
</dbReference>
<sequence length="455" mass="49464">MQCSFVEVHGDLYYCPLAEFCAAYAVPRLSSRLVIADPISGATPLRNAKEVAGKIVLVQRGECDFLTKTVHAQKAGAVGVIVANTDEENPQLAFVMDAGQHRAGFASKVPAIMAPFETAQHLLDLIGDSDAMTLPISIVLLSAAEASTVLDAQATEKRRQLLEAEALLKQQDRERQQREATMLLRSRLAKEASMAKFSLPAEAPLPIVCEALPAAVPVHALDSKMLSPKTFASQPAEPMLEQKRPCLDLSPASSLLVLDMQYYCAMPHVGKFANQDVLNDYYFDRLRKVVVPNLQQILAIFRGRSWEVIYGTIESATRNGRDRSRAHKLAGIHVPRGSFEAKVLDTIEPTELDIVIPRTAVSIFGSTNVDYILRNLGVTCVVVAGVSTLGSLETAVRDALDRGFATIVVEDAIAFESHDEHDAFLKALDRMGGSVVATTHDFLAELPDALGLDSM</sequence>
<feature type="domain" description="PA" evidence="5">
    <location>
        <begin position="46"/>
        <end position="121"/>
    </location>
</feature>
<dbReference type="OrthoDB" id="77835at2759"/>
<dbReference type="Pfam" id="PF00857">
    <property type="entry name" value="Isochorismatase"/>
    <property type="match status" value="1"/>
</dbReference>
<gene>
    <name evidence="6" type="ORF">ACHHYP_15360</name>
</gene>
<keyword evidence="3" id="KW-0175">Coiled coil</keyword>
<dbReference type="InterPro" id="IPR046450">
    <property type="entry name" value="PA_dom_sf"/>
</dbReference>
<keyword evidence="7" id="KW-1185">Reference proteome</keyword>
<evidence type="ECO:0000313" key="7">
    <source>
        <dbReference type="Proteomes" id="UP000243579"/>
    </source>
</evidence>
<feature type="domain" description="Isochorismatase-like" evidence="4">
    <location>
        <begin position="286"/>
        <end position="438"/>
    </location>
</feature>
<dbReference type="InterPro" id="IPR036380">
    <property type="entry name" value="Isochorismatase-like_sf"/>
</dbReference>
<dbReference type="SUPFAM" id="SSF52499">
    <property type="entry name" value="Isochorismatase-like hydrolases"/>
    <property type="match status" value="1"/>
</dbReference>
<dbReference type="Gene3D" id="3.50.30.30">
    <property type="match status" value="1"/>
</dbReference>
<evidence type="ECO:0008006" key="8">
    <source>
        <dbReference type="Google" id="ProtNLM"/>
    </source>
</evidence>
<evidence type="ECO:0000313" key="6">
    <source>
        <dbReference type="EMBL" id="OQR82862.1"/>
    </source>
</evidence>
<dbReference type="SUPFAM" id="SSF52025">
    <property type="entry name" value="PA domain"/>
    <property type="match status" value="1"/>
</dbReference>
<proteinExistence type="inferred from homology"/>
<reference evidence="6 7" key="1">
    <citation type="journal article" date="2014" name="Genome Biol. Evol.">
        <title>The secreted proteins of Achlya hypogyna and Thraustotheca clavata identify the ancestral oomycete secretome and reveal gene acquisitions by horizontal gene transfer.</title>
        <authorList>
            <person name="Misner I."/>
            <person name="Blouin N."/>
            <person name="Leonard G."/>
            <person name="Richards T.A."/>
            <person name="Lane C.E."/>
        </authorList>
    </citation>
    <scope>NUCLEOTIDE SEQUENCE [LARGE SCALE GENOMIC DNA]</scope>
    <source>
        <strain evidence="6 7">ATCC 48635</strain>
    </source>
</reference>
<dbReference type="Proteomes" id="UP000243579">
    <property type="component" value="Unassembled WGS sequence"/>
</dbReference>
<name>A0A1V9YAY1_ACHHY</name>
<dbReference type="InterPro" id="IPR050272">
    <property type="entry name" value="Isochorismatase-like_hydrls"/>
</dbReference>
<evidence type="ECO:0000256" key="1">
    <source>
        <dbReference type="ARBA" id="ARBA00006336"/>
    </source>
</evidence>
<dbReference type="AlphaFoldDB" id="A0A1V9YAY1"/>
<dbReference type="Pfam" id="PF02225">
    <property type="entry name" value="PA"/>
    <property type="match status" value="1"/>
</dbReference>
<protein>
    <recommendedName>
        <fullName evidence="8">Isochorismatase-like domain-containing protein</fullName>
    </recommendedName>
</protein>
<organism evidence="6 7">
    <name type="scientific">Achlya hypogyna</name>
    <name type="common">Oomycete</name>
    <name type="synonym">Protoachlya hypogyna</name>
    <dbReference type="NCBI Taxonomy" id="1202772"/>
    <lineage>
        <taxon>Eukaryota</taxon>
        <taxon>Sar</taxon>
        <taxon>Stramenopiles</taxon>
        <taxon>Oomycota</taxon>
        <taxon>Saprolegniomycetes</taxon>
        <taxon>Saprolegniales</taxon>
        <taxon>Achlyaceae</taxon>
        <taxon>Achlya</taxon>
    </lineage>
</organism>
<dbReference type="GO" id="GO:0016787">
    <property type="term" value="F:hydrolase activity"/>
    <property type="evidence" value="ECO:0007669"/>
    <property type="project" value="UniProtKB-KW"/>
</dbReference>
<comment type="similarity">
    <text evidence="1">Belongs to the isochorismatase family.</text>
</comment>
<dbReference type="PANTHER" id="PTHR43540:SF1">
    <property type="entry name" value="ISOCHORISMATASE HYDROLASE"/>
    <property type="match status" value="1"/>
</dbReference>
<evidence type="ECO:0000256" key="2">
    <source>
        <dbReference type="ARBA" id="ARBA00022801"/>
    </source>
</evidence>
<keyword evidence="2" id="KW-0378">Hydrolase</keyword>
<dbReference type="EMBL" id="JNBR01002411">
    <property type="protein sequence ID" value="OQR82862.1"/>
    <property type="molecule type" value="Genomic_DNA"/>
</dbReference>
<evidence type="ECO:0000259" key="4">
    <source>
        <dbReference type="Pfam" id="PF00857"/>
    </source>
</evidence>
<accession>A0A1V9YAY1</accession>